<evidence type="ECO:0000313" key="2">
    <source>
        <dbReference type="EMBL" id="CAB4168625.1"/>
    </source>
</evidence>
<organism evidence="1">
    <name type="scientific">uncultured Caudovirales phage</name>
    <dbReference type="NCBI Taxonomy" id="2100421"/>
    <lineage>
        <taxon>Viruses</taxon>
        <taxon>Duplodnaviria</taxon>
        <taxon>Heunggongvirae</taxon>
        <taxon>Uroviricota</taxon>
        <taxon>Caudoviricetes</taxon>
        <taxon>Peduoviridae</taxon>
        <taxon>Maltschvirus</taxon>
        <taxon>Maltschvirus maltsch</taxon>
    </lineage>
</organism>
<proteinExistence type="predicted"/>
<dbReference type="EMBL" id="LR797351">
    <property type="protein sequence ID" value="CAB4204693.1"/>
    <property type="molecule type" value="Genomic_DNA"/>
</dbReference>
<dbReference type="EMBL" id="LR796306">
    <property type="protein sequence ID" value="CAB4135856.1"/>
    <property type="molecule type" value="Genomic_DNA"/>
</dbReference>
<accession>A0A6J5LS81</accession>
<sequence>MAYTDLLNEGLDDLTAFLTAVTGLRVINDATKLIPNAVFIDAPSFTIFAGNGNIVKMMFPVKIIGSGPAGLPVLRQLLSITAAVLNSKVIVMSANPTAYSIGGADYPCYDLVISIQAQTA</sequence>
<dbReference type="EMBL" id="LR796828">
    <property type="protein sequence ID" value="CAB4168625.1"/>
    <property type="molecule type" value="Genomic_DNA"/>
</dbReference>
<evidence type="ECO:0000313" key="1">
    <source>
        <dbReference type="EMBL" id="CAB4135856.1"/>
    </source>
</evidence>
<evidence type="ECO:0000313" key="3">
    <source>
        <dbReference type="EMBL" id="CAB4195007.1"/>
    </source>
</evidence>
<dbReference type="EMBL" id="LR797219">
    <property type="protein sequence ID" value="CAB4195007.1"/>
    <property type="molecule type" value="Genomic_DNA"/>
</dbReference>
<reference evidence="1" key="1">
    <citation type="submission" date="2020-04" db="EMBL/GenBank/DDBJ databases">
        <authorList>
            <person name="Chiriac C."/>
            <person name="Salcher M."/>
            <person name="Ghai R."/>
            <person name="Kavagutti S V."/>
        </authorList>
    </citation>
    <scope>NUCLEOTIDE SEQUENCE</scope>
</reference>
<protein>
    <submittedName>
        <fullName evidence="1">Uncharacterized protein</fullName>
    </submittedName>
</protein>
<name>A0A6J5LS81_9CAUD</name>
<gene>
    <name evidence="3" type="ORF">UFOVP1275_16</name>
    <name evidence="4" type="ORF">UFOVP1401_14</name>
    <name evidence="1" type="ORF">UFOVP293_14</name>
    <name evidence="2" type="ORF">UFOVP884_14</name>
</gene>
<evidence type="ECO:0000313" key="4">
    <source>
        <dbReference type="EMBL" id="CAB4204693.1"/>
    </source>
</evidence>